<organism evidence="1 2">
    <name type="scientific">Macrostomum lignano</name>
    <dbReference type="NCBI Taxonomy" id="282301"/>
    <lineage>
        <taxon>Eukaryota</taxon>
        <taxon>Metazoa</taxon>
        <taxon>Spiralia</taxon>
        <taxon>Lophotrochozoa</taxon>
        <taxon>Platyhelminthes</taxon>
        <taxon>Rhabditophora</taxon>
        <taxon>Macrostomorpha</taxon>
        <taxon>Macrostomida</taxon>
        <taxon>Macrostomidae</taxon>
        <taxon>Macrostomum</taxon>
    </lineage>
</organism>
<keyword evidence="1" id="KW-1185">Reference proteome</keyword>
<evidence type="ECO:0000313" key="2">
    <source>
        <dbReference type="WBParaSite" id="maker-uti_cns_0005281-snap-gene-0.2-mRNA-1"/>
    </source>
</evidence>
<dbReference type="Proteomes" id="UP000095280">
    <property type="component" value="Unplaced"/>
</dbReference>
<proteinExistence type="predicted"/>
<accession>A0A1I8HBU4</accession>
<dbReference type="AlphaFoldDB" id="A0A1I8HBU4"/>
<name>A0A1I8HBU4_9PLAT</name>
<sequence length="260" mass="29647">MSTGFSSDLMQQLAELDAKISQVYSAGECIAVHYASNLGEPQLLMLNEGVNKLTILRQKLYFVKGKIMRSNRLNVLAYPASDLYMTGGEKESLTDLLRLILDQRFDLDEKLRLPQLAYCLCLFGVNCSSRRLLQFASGFYSHYSPQPDELPLVSMGNLELTFQQLVDGFFGILSTESQVITLRKMKLMYQSIAQLLDKFQLLSLRKLVYLYAQNGVDLKHKEAEGILSQYDLHGIHRLTLCQAMMLFANFVNTTEILHYF</sequence>
<reference evidence="2" key="1">
    <citation type="submission" date="2016-11" db="UniProtKB">
        <authorList>
            <consortium name="WormBaseParasite"/>
        </authorList>
    </citation>
    <scope>IDENTIFICATION</scope>
</reference>
<protein>
    <submittedName>
        <fullName evidence="2">NR LBD domain-containing protein</fullName>
    </submittedName>
</protein>
<evidence type="ECO:0000313" key="1">
    <source>
        <dbReference type="Proteomes" id="UP000095280"/>
    </source>
</evidence>
<dbReference type="WBParaSite" id="maker-uti_cns_0005281-snap-gene-0.2-mRNA-1">
    <property type="protein sequence ID" value="maker-uti_cns_0005281-snap-gene-0.2-mRNA-1"/>
    <property type="gene ID" value="maker-uti_cns_0005281-snap-gene-0.2"/>
</dbReference>